<feature type="region of interest" description="Disordered" evidence="3">
    <location>
        <begin position="199"/>
        <end position="218"/>
    </location>
</feature>
<name>A0A1E7N0A3_KITAU</name>
<protein>
    <recommendedName>
        <fullName evidence="7">Histidine phosphatase family protein</fullName>
    </recommendedName>
</protein>
<dbReference type="InterPro" id="IPR001345">
    <property type="entry name" value="PG/BPGM_mutase_AS"/>
</dbReference>
<comment type="caution">
    <text evidence="5">The sequence shown here is derived from an EMBL/GenBank/DDBJ whole genome shotgun (WGS) entry which is preliminary data.</text>
</comment>
<sequence>MRLVLLRHGETDLNTRNRFQSQADTPLNAEGRRQARAAAERLTPGRWAAVHASPLVRAVETARPAAERLGLPLSTLDGLRERHLGTVDGLDRTRYAAEDPEAMRRLLTDPDYGPPGGETGAQAHRRFLAALRGLVAADHDGPVLVVTHGGVLNLLRGGLPGGAHGAMVGNCRAVGLDAVLSPDGELQIEGWRWDVAPHECEDGPVAASSPTPNERTPA</sequence>
<evidence type="ECO:0000313" key="6">
    <source>
        <dbReference type="Proteomes" id="UP000037395"/>
    </source>
</evidence>
<dbReference type="EMBL" id="JPRF03000054">
    <property type="protein sequence ID" value="OEV34127.1"/>
    <property type="molecule type" value="Genomic_DNA"/>
</dbReference>
<dbReference type="InterPro" id="IPR050275">
    <property type="entry name" value="PGM_Phosphatase"/>
</dbReference>
<reference evidence="4" key="1">
    <citation type="journal article" date="2014" name="Int. J. Syst. Evol. Microbiol.">
        <title>Complete genome sequence of Corynebacterium casei LMG S-19264T (=DSM 44701T), isolated from a smear-ripened cheese.</title>
        <authorList>
            <consortium name="US DOE Joint Genome Institute (JGI-PGF)"/>
            <person name="Walter F."/>
            <person name="Albersmeier A."/>
            <person name="Kalinowski J."/>
            <person name="Ruckert C."/>
        </authorList>
    </citation>
    <scope>NUCLEOTIDE SEQUENCE</scope>
    <source>
        <strain evidence="4">JCM 4434</strain>
    </source>
</reference>
<evidence type="ECO:0008006" key="7">
    <source>
        <dbReference type="Google" id="ProtNLM"/>
    </source>
</evidence>
<organism evidence="5 6">
    <name type="scientific">Kitasatospora aureofaciens</name>
    <name type="common">Streptomyces aureofaciens</name>
    <dbReference type="NCBI Taxonomy" id="1894"/>
    <lineage>
        <taxon>Bacteria</taxon>
        <taxon>Bacillati</taxon>
        <taxon>Actinomycetota</taxon>
        <taxon>Actinomycetes</taxon>
        <taxon>Kitasatosporales</taxon>
        <taxon>Streptomycetaceae</taxon>
        <taxon>Kitasatospora</taxon>
    </lineage>
</organism>
<dbReference type="RefSeq" id="WP_050366491.1">
    <property type="nucleotide sequence ID" value="NZ_BMUB01000040.1"/>
</dbReference>
<evidence type="ECO:0000256" key="1">
    <source>
        <dbReference type="PIRSR" id="PIRSR613078-1"/>
    </source>
</evidence>
<gene>
    <name evidence="4" type="ORF">GCM10010502_71990</name>
    <name evidence="5" type="ORF">HS99_0011895</name>
</gene>
<evidence type="ECO:0000256" key="3">
    <source>
        <dbReference type="SAM" id="MobiDB-lite"/>
    </source>
</evidence>
<dbReference type="AlphaFoldDB" id="A0A1E7N0A3"/>
<feature type="binding site" evidence="2">
    <location>
        <position position="57"/>
    </location>
    <ligand>
        <name>substrate</name>
    </ligand>
</feature>
<dbReference type="InterPro" id="IPR029033">
    <property type="entry name" value="His_PPase_superfam"/>
</dbReference>
<dbReference type="CDD" id="cd07067">
    <property type="entry name" value="HP_PGM_like"/>
    <property type="match status" value="1"/>
</dbReference>
<feature type="active site" description="Proton donor/acceptor" evidence="1">
    <location>
        <position position="81"/>
    </location>
</feature>
<dbReference type="PROSITE" id="PS00175">
    <property type="entry name" value="PG_MUTASE"/>
    <property type="match status" value="1"/>
</dbReference>
<dbReference type="Gene3D" id="3.40.50.1240">
    <property type="entry name" value="Phosphoglycerate mutase-like"/>
    <property type="match status" value="1"/>
</dbReference>
<reference evidence="4" key="5">
    <citation type="submission" date="2020-09" db="EMBL/GenBank/DDBJ databases">
        <authorList>
            <person name="Sun Q."/>
            <person name="Ohkuma M."/>
        </authorList>
    </citation>
    <scope>NUCLEOTIDE SEQUENCE</scope>
    <source>
        <strain evidence="4">JCM 4434</strain>
    </source>
</reference>
<reference evidence="5 6" key="2">
    <citation type="submission" date="2014-07" db="EMBL/GenBank/DDBJ databases">
        <authorList>
            <person name="Zhang J.E."/>
            <person name="Yang H."/>
            <person name="Guo J."/>
            <person name="Deng Z."/>
            <person name="Luo H."/>
            <person name="Luo M."/>
            <person name="Zhao B."/>
        </authorList>
    </citation>
    <scope>NUCLEOTIDE SEQUENCE [LARGE SCALE GENOMIC DNA]</scope>
    <source>
        <strain evidence="5">ATCC 10762</strain>
        <strain evidence="6">ATCC 10762 / DSM 40127 / CCM 3239 / JCM 4008 / LMG 5968 / NBRC 12843 / NCIMB 8234 / A-377</strain>
    </source>
</reference>
<evidence type="ECO:0000256" key="2">
    <source>
        <dbReference type="PIRSR" id="PIRSR613078-2"/>
    </source>
</evidence>
<dbReference type="GO" id="GO:0005829">
    <property type="term" value="C:cytosol"/>
    <property type="evidence" value="ECO:0007669"/>
    <property type="project" value="TreeGrafter"/>
</dbReference>
<keyword evidence="6" id="KW-1185">Reference proteome</keyword>
<feature type="active site" description="Tele-phosphohistidine intermediate" evidence="1">
    <location>
        <position position="8"/>
    </location>
</feature>
<dbReference type="InterPro" id="IPR013078">
    <property type="entry name" value="His_Pase_superF_clade-1"/>
</dbReference>
<evidence type="ECO:0000313" key="4">
    <source>
        <dbReference type="EMBL" id="GGV06579.1"/>
    </source>
</evidence>
<dbReference type="PANTHER" id="PTHR48100">
    <property type="entry name" value="BROAD-SPECIFICITY PHOSPHATASE YOR283W-RELATED"/>
    <property type="match status" value="1"/>
</dbReference>
<dbReference type="SUPFAM" id="SSF53254">
    <property type="entry name" value="Phosphoglycerate mutase-like"/>
    <property type="match status" value="1"/>
</dbReference>
<dbReference type="Pfam" id="PF00300">
    <property type="entry name" value="His_Phos_1"/>
    <property type="match status" value="1"/>
</dbReference>
<feature type="binding site" evidence="2">
    <location>
        <begin position="7"/>
        <end position="14"/>
    </location>
    <ligand>
        <name>substrate</name>
    </ligand>
</feature>
<accession>A0A8H9I0R1</accession>
<reference evidence="6" key="4">
    <citation type="submission" date="2016-08" db="EMBL/GenBank/DDBJ databases">
        <title>Sequencing, assembly and comparative genomics of S. aureofaciens ATCC 10762.</title>
        <authorList>
            <person name="Gradnigo J.S."/>
            <person name="Johnson N."/>
            <person name="Somerville G.A."/>
        </authorList>
    </citation>
    <scope>NUCLEOTIDE SEQUENCE [LARGE SCALE GENOMIC DNA]</scope>
    <source>
        <strain evidence="6">ATCC 10762 / DSM 40127 / CCM 3239 / JCM 4008 / LMG 5968 / NBRC 12843 / NCIMB 8234 / A-377</strain>
    </source>
</reference>
<reference evidence="5" key="3">
    <citation type="submission" date="2016-08" db="EMBL/GenBank/DDBJ databases">
        <title>Sequencing, Assembly and Comparative Genomics of S. aureofaciens ATCC 10762.</title>
        <authorList>
            <person name="Gradnigo J.S."/>
            <person name="Johnson N."/>
            <person name="Somerville G.A."/>
        </authorList>
    </citation>
    <scope>NUCLEOTIDE SEQUENCE [LARGE SCALE GENOMIC DNA]</scope>
    <source>
        <strain evidence="5">ATCC 10762</strain>
    </source>
</reference>
<feature type="compositionally biased region" description="Polar residues" evidence="3">
    <location>
        <begin position="208"/>
        <end position="218"/>
    </location>
</feature>
<dbReference type="Proteomes" id="UP000610124">
    <property type="component" value="Unassembled WGS sequence"/>
</dbReference>
<dbReference type="PANTHER" id="PTHR48100:SF44">
    <property type="entry name" value="PHOSPHATASE C1620.13-RELATED"/>
    <property type="match status" value="1"/>
</dbReference>
<dbReference type="GO" id="GO:0016791">
    <property type="term" value="F:phosphatase activity"/>
    <property type="evidence" value="ECO:0007669"/>
    <property type="project" value="TreeGrafter"/>
</dbReference>
<dbReference type="GeneID" id="97490060"/>
<dbReference type="EMBL" id="BMUB01000040">
    <property type="protein sequence ID" value="GGV06579.1"/>
    <property type="molecule type" value="Genomic_DNA"/>
</dbReference>
<dbReference type="Proteomes" id="UP000037395">
    <property type="component" value="Unassembled WGS sequence"/>
</dbReference>
<proteinExistence type="predicted"/>
<accession>A0A1E7N0A3</accession>
<evidence type="ECO:0000313" key="5">
    <source>
        <dbReference type="EMBL" id="OEV34127.1"/>
    </source>
</evidence>
<dbReference type="SMART" id="SM00855">
    <property type="entry name" value="PGAM"/>
    <property type="match status" value="1"/>
</dbReference>